<dbReference type="AlphaFoldDB" id="A0A6N2CB67"/>
<dbReference type="EMBL" id="RXGB01000709">
    <property type="protein sequence ID" value="TMX02184.1"/>
    <property type="molecule type" value="Genomic_DNA"/>
</dbReference>
<name>A0A6N2CB67_SOLCI</name>
<sequence length="203" mass="22754">MSDPSSASNIMLTTLSEIEPIAFYYPSVVGSKSNIPSSSSQDIPENPFHSIDLNSSSVPTGPGPHLEMLSDTLFEGDFPRNKSSESNILAASEELVIESLAMIRGTSDEEYIQWKVERRDVSVSRKEKEKVVEEGPRRRPTTISHAKRLMVDALKASARCTAEIRSARTFKVSNFEMPEYGIIEVSFEETEKRHRKKKSVKTK</sequence>
<feature type="compositionally biased region" description="Polar residues" evidence="1">
    <location>
        <begin position="32"/>
        <end position="43"/>
    </location>
</feature>
<protein>
    <submittedName>
        <fullName evidence="2">Uncharacterized protein</fullName>
    </submittedName>
</protein>
<comment type="caution">
    <text evidence="2">The sequence shown here is derived from an EMBL/GenBank/DDBJ whole genome shotgun (WGS) entry which is preliminary data.</text>
</comment>
<evidence type="ECO:0000313" key="2">
    <source>
        <dbReference type="EMBL" id="TMX02184.1"/>
    </source>
</evidence>
<gene>
    <name evidence="2" type="ORF">EJD97_022435</name>
</gene>
<evidence type="ECO:0000256" key="1">
    <source>
        <dbReference type="SAM" id="MobiDB-lite"/>
    </source>
</evidence>
<reference evidence="2" key="1">
    <citation type="submission" date="2019-05" db="EMBL/GenBank/DDBJ databases">
        <title>The de novo reference genome and transcriptome assemblies of the wild tomato species Solanum chilense.</title>
        <authorList>
            <person name="Stam R."/>
            <person name="Nosenko T."/>
            <person name="Hoerger A.C."/>
            <person name="Stephan W."/>
            <person name="Seidel M.A."/>
            <person name="Kuhn J.M.M."/>
            <person name="Haberer G."/>
            <person name="Tellier A."/>
        </authorList>
    </citation>
    <scope>NUCLEOTIDE SEQUENCE</scope>
    <source>
        <tissue evidence="2">Mature leaves</tissue>
    </source>
</reference>
<proteinExistence type="predicted"/>
<organism evidence="2">
    <name type="scientific">Solanum chilense</name>
    <name type="common">Tomato</name>
    <name type="synonym">Lycopersicon chilense</name>
    <dbReference type="NCBI Taxonomy" id="4083"/>
    <lineage>
        <taxon>Eukaryota</taxon>
        <taxon>Viridiplantae</taxon>
        <taxon>Streptophyta</taxon>
        <taxon>Embryophyta</taxon>
        <taxon>Tracheophyta</taxon>
        <taxon>Spermatophyta</taxon>
        <taxon>Magnoliopsida</taxon>
        <taxon>eudicotyledons</taxon>
        <taxon>Gunneridae</taxon>
        <taxon>Pentapetalae</taxon>
        <taxon>asterids</taxon>
        <taxon>lamiids</taxon>
        <taxon>Solanales</taxon>
        <taxon>Solanaceae</taxon>
        <taxon>Solanoideae</taxon>
        <taxon>Solaneae</taxon>
        <taxon>Solanum</taxon>
        <taxon>Solanum subgen. Lycopersicon</taxon>
    </lineage>
</organism>
<accession>A0A6N2CB67</accession>
<feature type="region of interest" description="Disordered" evidence="1">
    <location>
        <begin position="32"/>
        <end position="66"/>
    </location>
</feature>